<organism evidence="1 2">
    <name type="scientific">Hyaloperonospora arabidopsidis (strain Emoy2)</name>
    <name type="common">Downy mildew agent</name>
    <name type="synonym">Peronospora arabidopsidis</name>
    <dbReference type="NCBI Taxonomy" id="559515"/>
    <lineage>
        <taxon>Eukaryota</taxon>
        <taxon>Sar</taxon>
        <taxon>Stramenopiles</taxon>
        <taxon>Oomycota</taxon>
        <taxon>Peronosporomycetes</taxon>
        <taxon>Peronosporales</taxon>
        <taxon>Peronosporaceae</taxon>
        <taxon>Hyaloperonospora</taxon>
    </lineage>
</organism>
<name>M4B5Z0_HYAAE</name>
<dbReference type="InParanoid" id="M4B5Z0"/>
<keyword evidence="2" id="KW-1185">Reference proteome</keyword>
<evidence type="ECO:0000313" key="1">
    <source>
        <dbReference type="EnsemblProtists" id="HpaP801690"/>
    </source>
</evidence>
<dbReference type="AlphaFoldDB" id="M4B5Z0"/>
<protein>
    <submittedName>
        <fullName evidence="1">Uncharacterized protein</fullName>
    </submittedName>
</protein>
<reference evidence="1" key="2">
    <citation type="submission" date="2015-06" db="UniProtKB">
        <authorList>
            <consortium name="EnsemblProtists"/>
        </authorList>
    </citation>
    <scope>IDENTIFICATION</scope>
    <source>
        <strain evidence="1">Emoy2</strain>
    </source>
</reference>
<dbReference type="VEuPathDB" id="FungiDB:HpaG801690"/>
<dbReference type="Proteomes" id="UP000011713">
    <property type="component" value="Unassembled WGS sequence"/>
</dbReference>
<dbReference type="EMBL" id="JH598461">
    <property type="status" value="NOT_ANNOTATED_CDS"/>
    <property type="molecule type" value="Genomic_DNA"/>
</dbReference>
<reference evidence="2" key="1">
    <citation type="journal article" date="2010" name="Science">
        <title>Signatures of adaptation to obligate biotrophy in the Hyaloperonospora arabidopsidis genome.</title>
        <authorList>
            <person name="Baxter L."/>
            <person name="Tripathy S."/>
            <person name="Ishaque N."/>
            <person name="Boot N."/>
            <person name="Cabral A."/>
            <person name="Kemen E."/>
            <person name="Thines M."/>
            <person name="Ah-Fong A."/>
            <person name="Anderson R."/>
            <person name="Badejoko W."/>
            <person name="Bittner-Eddy P."/>
            <person name="Boore J.L."/>
            <person name="Chibucos M.C."/>
            <person name="Coates M."/>
            <person name="Dehal P."/>
            <person name="Delehaunty K."/>
            <person name="Dong S."/>
            <person name="Downton P."/>
            <person name="Dumas B."/>
            <person name="Fabro G."/>
            <person name="Fronick C."/>
            <person name="Fuerstenberg S.I."/>
            <person name="Fulton L."/>
            <person name="Gaulin E."/>
            <person name="Govers F."/>
            <person name="Hughes L."/>
            <person name="Humphray S."/>
            <person name="Jiang R.H."/>
            <person name="Judelson H."/>
            <person name="Kamoun S."/>
            <person name="Kyung K."/>
            <person name="Meijer H."/>
            <person name="Minx P."/>
            <person name="Morris P."/>
            <person name="Nelson J."/>
            <person name="Phuntumart V."/>
            <person name="Qutob D."/>
            <person name="Rehmany A."/>
            <person name="Rougon-Cardoso A."/>
            <person name="Ryden P."/>
            <person name="Torto-Alalibo T."/>
            <person name="Studholme D."/>
            <person name="Wang Y."/>
            <person name="Win J."/>
            <person name="Wood J."/>
            <person name="Clifton S.W."/>
            <person name="Rogers J."/>
            <person name="Van den Ackerveken G."/>
            <person name="Jones J.D."/>
            <person name="McDowell J.M."/>
            <person name="Beynon J."/>
            <person name="Tyler B.M."/>
        </authorList>
    </citation>
    <scope>NUCLEOTIDE SEQUENCE [LARGE SCALE GENOMIC DNA]</scope>
    <source>
        <strain evidence="2">Emoy2</strain>
    </source>
</reference>
<dbReference type="EnsemblProtists" id="HpaT801690">
    <property type="protein sequence ID" value="HpaP801690"/>
    <property type="gene ID" value="HpaG801690"/>
</dbReference>
<evidence type="ECO:0000313" key="2">
    <source>
        <dbReference type="Proteomes" id="UP000011713"/>
    </source>
</evidence>
<proteinExistence type="predicted"/>
<accession>M4B5Z0</accession>
<dbReference type="HOGENOM" id="CLU_3072808_0_0_1"/>
<sequence>MTVAGEVRSKLLFTRCFCCPVCQGFGICKGGKKLLGPREMRRVSCSIDTSYAS</sequence>